<name>A0A6V8IDC7_9PROT</name>
<keyword evidence="1" id="KW-0812">Transmembrane</keyword>
<feature type="transmembrane region" description="Helical" evidence="1">
    <location>
        <begin position="227"/>
        <end position="251"/>
    </location>
</feature>
<keyword evidence="1" id="KW-1133">Transmembrane helix</keyword>
<keyword evidence="1" id="KW-0472">Membrane</keyword>
<dbReference type="OrthoDB" id="1689651at2"/>
<comment type="caution">
    <text evidence="2">The sequence shown here is derived from an EMBL/GenBank/DDBJ whole genome shotgun (WGS) entry which is preliminary data.</text>
</comment>
<sequence>MIGMEIIYAALGLFFFYTAYSALRRGAGQGAALAGFWGLYGLHFIAGSAFNDFSNGLIIIGMTFLALCMRSHSLMPTGVETLPLSGSMLAGEDGAKKSMVRLLLPLLVVPLVAVLFVLAAPWMHWHGRPLIDPKRANQIGYVLATLAGLVVAWWRLRPPAGLPFASGSALVCRVGWPLVLPQILATLGGVYMAAGVNQQLGALLTIILPAGNELAAVLGYTTGMMLVSALVGNAFAAFPILFGALGLPVLVQSFGLSPAPVAAIGMLCGFSGTLLTPMAVNFNIVPVSLLGLQDRFAVIRAQVPAALFVFAGNTFLLYVLTFFEGHSSP</sequence>
<feature type="transmembrane region" description="Helical" evidence="1">
    <location>
        <begin position="200"/>
        <end position="220"/>
    </location>
</feature>
<evidence type="ECO:0000313" key="2">
    <source>
        <dbReference type="EMBL" id="GFE94566.1"/>
    </source>
</evidence>
<dbReference type="Pfam" id="PF06166">
    <property type="entry name" value="DUF979"/>
    <property type="match status" value="1"/>
</dbReference>
<dbReference type="RefSeq" id="WP_086656359.1">
    <property type="nucleotide sequence ID" value="NZ_BLJP01000014.1"/>
</dbReference>
<feature type="transmembrane region" description="Helical" evidence="1">
    <location>
        <begin position="136"/>
        <end position="154"/>
    </location>
</feature>
<feature type="transmembrane region" description="Helical" evidence="1">
    <location>
        <begin position="263"/>
        <end position="291"/>
    </location>
</feature>
<evidence type="ECO:0000256" key="1">
    <source>
        <dbReference type="SAM" id="Phobius"/>
    </source>
</evidence>
<feature type="transmembrane region" description="Helical" evidence="1">
    <location>
        <begin position="6"/>
        <end position="23"/>
    </location>
</feature>
<dbReference type="Proteomes" id="UP000548726">
    <property type="component" value="Unassembled WGS sequence"/>
</dbReference>
<organism evidence="2 3">
    <name type="scientific">Acetobacter persici</name>
    <dbReference type="NCBI Taxonomy" id="1076596"/>
    <lineage>
        <taxon>Bacteria</taxon>
        <taxon>Pseudomonadati</taxon>
        <taxon>Pseudomonadota</taxon>
        <taxon>Alphaproteobacteria</taxon>
        <taxon>Acetobacterales</taxon>
        <taxon>Acetobacteraceae</taxon>
        <taxon>Acetobacter</taxon>
    </lineage>
</organism>
<gene>
    <name evidence="2" type="ORF">DmAi_26250</name>
</gene>
<dbReference type="EMBL" id="BLJP01000014">
    <property type="protein sequence ID" value="GFE94566.1"/>
    <property type="molecule type" value="Genomic_DNA"/>
</dbReference>
<reference evidence="2 3" key="1">
    <citation type="journal article" date="2020" name="Cell Rep.">
        <title>Local necrotic cells trigger systemic immune activation via gut microbiome dysbiosis in Drosophila.</title>
        <authorList>
            <person name="Kosakamoto H."/>
            <person name="Yamauchi T."/>
            <person name="Akuzawa-Tokita Y."/>
            <person name="Nishimura K."/>
            <person name="Soga T."/>
            <person name="Murakami T."/>
            <person name="Mori H."/>
            <person name="Yamamoto K."/>
            <person name="Miyazaki R."/>
            <person name="Koto A."/>
            <person name="Miura M."/>
            <person name="Obata F."/>
        </authorList>
    </citation>
    <scope>NUCLEOTIDE SEQUENCE [LARGE SCALE GENOMIC DNA]</scope>
    <source>
        <strain evidence="2 3">Ai</strain>
    </source>
</reference>
<dbReference type="AlphaFoldDB" id="A0A6V8IDC7"/>
<proteinExistence type="predicted"/>
<feature type="transmembrane region" description="Helical" evidence="1">
    <location>
        <begin position="102"/>
        <end position="124"/>
    </location>
</feature>
<feature type="transmembrane region" description="Helical" evidence="1">
    <location>
        <begin position="174"/>
        <end position="194"/>
    </location>
</feature>
<dbReference type="InterPro" id="IPR009323">
    <property type="entry name" value="DUF979"/>
</dbReference>
<feature type="transmembrane region" description="Helical" evidence="1">
    <location>
        <begin position="303"/>
        <end position="323"/>
    </location>
</feature>
<evidence type="ECO:0000313" key="3">
    <source>
        <dbReference type="Proteomes" id="UP000548726"/>
    </source>
</evidence>
<keyword evidence="3" id="KW-1185">Reference proteome</keyword>
<accession>A0A6V8IDC7</accession>
<protein>
    <submittedName>
        <fullName evidence="2">Membrane protein</fullName>
    </submittedName>
</protein>